<reference evidence="3" key="1">
    <citation type="journal article" date="2019" name="Int. J. Syst. Evol. Microbiol.">
        <title>The Global Catalogue of Microorganisms (GCM) 10K type strain sequencing project: providing services to taxonomists for standard genome sequencing and annotation.</title>
        <authorList>
            <consortium name="The Broad Institute Genomics Platform"/>
            <consortium name="The Broad Institute Genome Sequencing Center for Infectious Disease"/>
            <person name="Wu L."/>
            <person name="Ma J."/>
        </authorList>
    </citation>
    <scope>NUCLEOTIDE SEQUENCE [LARGE SCALE GENOMIC DNA]</scope>
    <source>
        <strain evidence="3">CGMCC 4.7682</strain>
    </source>
</reference>
<accession>A0ABV7QXI3</accession>
<organism evidence="2 3">
    <name type="scientific">Amycolatopsis halotolerans</name>
    <dbReference type="NCBI Taxonomy" id="330083"/>
    <lineage>
        <taxon>Bacteria</taxon>
        <taxon>Bacillati</taxon>
        <taxon>Actinomycetota</taxon>
        <taxon>Actinomycetes</taxon>
        <taxon>Pseudonocardiales</taxon>
        <taxon>Pseudonocardiaceae</taxon>
        <taxon>Amycolatopsis</taxon>
    </lineage>
</organism>
<gene>
    <name evidence="2" type="ORF">ACFORO_42465</name>
</gene>
<name>A0ABV7QXI3_9PSEU</name>
<feature type="coiled-coil region" evidence="1">
    <location>
        <begin position="28"/>
        <end position="107"/>
    </location>
</feature>
<evidence type="ECO:0000256" key="1">
    <source>
        <dbReference type="SAM" id="Coils"/>
    </source>
</evidence>
<dbReference type="Proteomes" id="UP001595764">
    <property type="component" value="Unassembled WGS sequence"/>
</dbReference>
<dbReference type="EMBL" id="JBHRWI010000070">
    <property type="protein sequence ID" value="MFC3516891.1"/>
    <property type="molecule type" value="Genomic_DNA"/>
</dbReference>
<evidence type="ECO:0000313" key="2">
    <source>
        <dbReference type="EMBL" id="MFC3516891.1"/>
    </source>
</evidence>
<protein>
    <submittedName>
        <fullName evidence="2">Uncharacterized protein</fullName>
    </submittedName>
</protein>
<comment type="caution">
    <text evidence="2">The sequence shown here is derived from an EMBL/GenBank/DDBJ whole genome shotgun (WGS) entry which is preliminary data.</text>
</comment>
<evidence type="ECO:0000313" key="3">
    <source>
        <dbReference type="Proteomes" id="UP001595764"/>
    </source>
</evidence>
<proteinExistence type="predicted"/>
<dbReference type="RefSeq" id="WP_377870250.1">
    <property type="nucleotide sequence ID" value="NZ_JBHMAY010000021.1"/>
</dbReference>
<sequence>MTDRTVKVILDAEIAKYFAKMKEAGKVTRDLEKAERDLKNSIDAAEDAAGRARVSEAKLAEVRNNSKATVAQLAAAEEDHNTNLRKLDAALENSTQAEKRFQEALRKSYEEQQKGGKKTRDELDRVASRANAQFDALKFTALSVGLPAAAAIGAAGTAVAIGGIATAFAGLGVYLAARNDDIANEFTRMVNNIESSFDDVGQKFEAPVSDAIDEIGHSFERVNPLIQNSMSTATAYVAPLTRGVLDLAENAMPGFAKATAAAGPPVEGLASLLSQTGSGLSDFFSELTNGSVSSAQGMSQLGGVVQLLLGRLGTLLANLSNISGGPLGDLRAMVDNVTSALIKLTQQGAAGTGFLSGFTSSASGMLAILNSVVSVLNLLPSGVTQFAGSLTSTAMVASKFGLDIGEGWRGLGDKVRAAGTDLTGTAKASAQAKSALGGLASGAVHPAALAVGILSVGLDLLGQHQREMALNAQNAANRVNTLTDALRASNGVIDESVRSSAVKTLSAYQVLDEGTRNLIQDVTHLAGPQGAQQLTDAFLGNAAAGDKLKATLQAIVRDGTDTGKAAYGSYGQALGSTEKHMTNAAKNAQDLLNIMQDNAGTFANAADAARAESAAMQGAADAHKTLSDGQRAADTTTRSLADAFGTLAKSGGDAASKANDLLLAVRLLRGETPSVEEATKGWNDAVREVESSLKGLNLKGVKDGVVDATGAIRTQTEAGSKLYDTVQKTARAWATQAQAWQDAGVPADQIQTRLSGMNDEFAKQLKAAGLTEAQISSLTQHYGMIPKDIVTQLRLEGNNDASTELSGLLGKLKEFPDSKGIQVDVMSDVARKTLLDLGYQIVQLPNGKFQVFANTDEGRKGLTDFKKTIDTTFGTVHIQAEDEPAETTVTVWQKRTNGTTGYTTLDCRVDPASGKLQYWTRQADGTHAYSTLDTRIDPATGKVQAWVRTAEGTWGWTTLDAHTAAAEAAINDAARPRSTTITVKYDVRGAPTLPRGANRADFAAGGVAVPMASGGVLGLASGQQLSPMSPIAQRVAPATWRIVGDNLRYPEYYIPANGSARSRAILAQAMADPALQSDVTSGRAWVGSMAPRIVIPMQSSGSSDVPAQVLAAFSAQLQAAVVTGFSQVTINLDPRGISTLETRGAALNSVR</sequence>
<keyword evidence="3" id="KW-1185">Reference proteome</keyword>
<keyword evidence="1" id="KW-0175">Coiled coil</keyword>